<gene>
    <name evidence="5" type="ORF">FCIRC_12357</name>
</gene>
<keyword evidence="2" id="KW-0040">ANK repeat</keyword>
<dbReference type="SUPFAM" id="SSF49785">
    <property type="entry name" value="Galactose-binding domain-like"/>
    <property type="match status" value="1"/>
</dbReference>
<dbReference type="GO" id="GO:0004672">
    <property type="term" value="F:protein kinase activity"/>
    <property type="evidence" value="ECO:0007669"/>
    <property type="project" value="InterPro"/>
</dbReference>
<keyword evidence="6" id="KW-1185">Reference proteome</keyword>
<dbReference type="Pfam" id="PF17132">
    <property type="entry name" value="Glyco_hydro_106"/>
    <property type="match status" value="1"/>
</dbReference>
<keyword evidence="5" id="KW-0418">Kinase</keyword>
<feature type="region of interest" description="Disordered" evidence="3">
    <location>
        <begin position="1"/>
        <end position="24"/>
    </location>
</feature>
<evidence type="ECO:0000313" key="6">
    <source>
        <dbReference type="Proteomes" id="UP000572754"/>
    </source>
</evidence>
<dbReference type="PROSITE" id="PS50088">
    <property type="entry name" value="ANK_REPEAT"/>
    <property type="match status" value="5"/>
</dbReference>
<dbReference type="GO" id="GO:0005524">
    <property type="term" value="F:ATP binding"/>
    <property type="evidence" value="ECO:0007669"/>
    <property type="project" value="InterPro"/>
</dbReference>
<dbReference type="InterPro" id="IPR008979">
    <property type="entry name" value="Galactose-bd-like_sf"/>
</dbReference>
<dbReference type="InterPro" id="IPR011009">
    <property type="entry name" value="Kinase-like_dom_sf"/>
</dbReference>
<protein>
    <submittedName>
        <fullName evidence="5">Death-associated kinase 1</fullName>
    </submittedName>
</protein>
<feature type="repeat" description="ANK" evidence="2">
    <location>
        <begin position="1185"/>
        <end position="1217"/>
    </location>
</feature>
<dbReference type="EMBL" id="JAAQPE010000535">
    <property type="protein sequence ID" value="KAF5659801.1"/>
    <property type="molecule type" value="Genomic_DNA"/>
</dbReference>
<proteinExistence type="predicted"/>
<dbReference type="Pfam" id="PF12796">
    <property type="entry name" value="Ank_2"/>
    <property type="match status" value="1"/>
</dbReference>
<dbReference type="PROSITE" id="PS50297">
    <property type="entry name" value="ANK_REP_REGION"/>
    <property type="match status" value="2"/>
</dbReference>
<dbReference type="InterPro" id="IPR000719">
    <property type="entry name" value="Prot_kinase_dom"/>
</dbReference>
<accession>A0A8H5SVH9</accession>
<name>A0A8H5SVH9_FUSCI</name>
<dbReference type="InterPro" id="IPR002110">
    <property type="entry name" value="Ankyrin_rpt"/>
</dbReference>
<feature type="domain" description="Protein kinase" evidence="4">
    <location>
        <begin position="67"/>
        <end position="440"/>
    </location>
</feature>
<dbReference type="Proteomes" id="UP000572754">
    <property type="component" value="Unassembled WGS sequence"/>
</dbReference>
<feature type="repeat" description="ANK" evidence="2">
    <location>
        <begin position="907"/>
        <end position="939"/>
    </location>
</feature>
<dbReference type="Gene3D" id="1.25.40.20">
    <property type="entry name" value="Ankyrin repeat-containing domain"/>
    <property type="match status" value="3"/>
</dbReference>
<feature type="compositionally biased region" description="Polar residues" evidence="3">
    <location>
        <begin position="1"/>
        <end position="20"/>
    </location>
</feature>
<dbReference type="SMART" id="SM00220">
    <property type="entry name" value="S_TKc"/>
    <property type="match status" value="1"/>
</dbReference>
<reference evidence="5 6" key="2">
    <citation type="submission" date="2020-05" db="EMBL/GenBank/DDBJ databases">
        <title>Identification and distribution of gene clusters putatively required for synthesis of sphingolipid metabolism inhibitors in phylogenetically diverse species of the filamentous fungus Fusarium.</title>
        <authorList>
            <person name="Kim H.-S."/>
            <person name="Busman M."/>
            <person name="Brown D.W."/>
            <person name="Divon H."/>
            <person name="Uhlig S."/>
            <person name="Proctor R.H."/>
        </authorList>
    </citation>
    <scope>NUCLEOTIDE SEQUENCE [LARGE SCALE GENOMIC DNA]</scope>
    <source>
        <strain evidence="5 6">NRRL 25331</strain>
    </source>
</reference>
<dbReference type="SUPFAM" id="SSF56112">
    <property type="entry name" value="Protein kinase-like (PK-like)"/>
    <property type="match status" value="1"/>
</dbReference>
<dbReference type="PROSITE" id="PS50011">
    <property type="entry name" value="PROTEIN_KINASE_DOM"/>
    <property type="match status" value="1"/>
</dbReference>
<evidence type="ECO:0000256" key="3">
    <source>
        <dbReference type="SAM" id="MobiDB-lite"/>
    </source>
</evidence>
<reference evidence="6" key="1">
    <citation type="journal article" date="2020" name="BMC Genomics">
        <title>Correction to: Identification and distribution of gene clusters required for synthesis of sphingolipid metabolism inhibitors in diverse species of the filamentous fungus Fusarium.</title>
        <authorList>
            <person name="Kim H.S."/>
            <person name="Lohmar J.M."/>
            <person name="Busman M."/>
            <person name="Brown D.W."/>
            <person name="Naumann T.A."/>
            <person name="Divon H.H."/>
            <person name="Lysoe E."/>
            <person name="Uhlig S."/>
            <person name="Proctor R.H."/>
        </authorList>
    </citation>
    <scope>NUCLEOTIDE SEQUENCE [LARGE SCALE GENOMIC DNA]</scope>
    <source>
        <strain evidence="6">NRRL 25331</strain>
    </source>
</reference>
<evidence type="ECO:0000259" key="4">
    <source>
        <dbReference type="PROSITE" id="PS50011"/>
    </source>
</evidence>
<keyword evidence="1" id="KW-0675">Receptor</keyword>
<dbReference type="PANTHER" id="PTHR36848:SF2">
    <property type="entry name" value="SECRETED PROTEIN"/>
    <property type="match status" value="1"/>
</dbReference>
<organism evidence="5 6">
    <name type="scientific">Fusarium circinatum</name>
    <name type="common">Pitch canker fungus</name>
    <name type="synonym">Gibberella circinata</name>
    <dbReference type="NCBI Taxonomy" id="48490"/>
    <lineage>
        <taxon>Eukaryota</taxon>
        <taxon>Fungi</taxon>
        <taxon>Dikarya</taxon>
        <taxon>Ascomycota</taxon>
        <taxon>Pezizomycotina</taxon>
        <taxon>Sordariomycetes</taxon>
        <taxon>Hypocreomycetidae</taxon>
        <taxon>Hypocreales</taxon>
        <taxon>Nectriaceae</taxon>
        <taxon>Fusarium</taxon>
        <taxon>Fusarium fujikuroi species complex</taxon>
    </lineage>
</organism>
<dbReference type="InterPro" id="IPR053161">
    <property type="entry name" value="Ulvan_degrading_GH"/>
</dbReference>
<evidence type="ECO:0000256" key="1">
    <source>
        <dbReference type="ARBA" id="ARBA00023170"/>
    </source>
</evidence>
<dbReference type="CDD" id="cd00180">
    <property type="entry name" value="PKc"/>
    <property type="match status" value="1"/>
</dbReference>
<keyword evidence="5" id="KW-0808">Transferase</keyword>
<feature type="repeat" description="ANK" evidence="2">
    <location>
        <begin position="966"/>
        <end position="998"/>
    </location>
</feature>
<comment type="caution">
    <text evidence="5">The sequence shown here is derived from an EMBL/GenBank/DDBJ whole genome shotgun (WGS) entry which is preliminary data.</text>
</comment>
<feature type="repeat" description="ANK" evidence="2">
    <location>
        <begin position="693"/>
        <end position="725"/>
    </location>
</feature>
<sequence>MYSSSGRNLTSFRGETSDPTTFKPYDPETLDDARFIPNALDFAYRAFLADNAVTLSVPPVFSNAQAVDSASFAGRGASFTVYRRRIPPQKTLTSRTNMDGLLIEIKDKRKLPEVVAYKVALIEFSDKGEATQTSRHAIDAAIMELYLSTHRPILQHPNLVDFLGLAWGANPFNSSQKLPVLMVEFAEYGSLSQLQQREYLGVETRRKLCLDVCKGLHMLHSCGIAHGDIKAENALIFKDAEHKYRAKVSDFGYSQVINAERDSLLLGGTRPWKAPEAKTAVKVSDAKYTDIYSLSLFIWCTFALGQNIFKLFVNPSKKGDEFYAEAEKLKETRELAAQNDISTWYWKVITATTHGDTGQFLQHFKSLQQQLEQLQQNTAQANRLEVGIDDIEKILCAIPPVSFQALEPLKQQLITTVRRLGSYDAMKRAVTIGLSNEPQQRDLDQIMIALGHSGSFTEDSVEPNQVLKSNLNQHFFTWRHWTGMDPSVQRYLTTTYIQRGEGEVKKGMINPPEAFLLTALYINGYGVDKNTSQAIRWLFNAWGVKHPLASAYGYRIARAIGRTPDNPDSVIETLELMALRGSRTALEDLATLSKDTYDKTKKTIRDVLGGTGANFFWKTEMLHGFAHNMWIRTFENIPIMLENFSQFDSIAEYTANKRGDRILHVAASCGQTEAIRALLNHFPSLEVNQLNDQGETPLLCACRAGQHDTVMWLTSNGATASAARNGESPLHWLISFDDEEVESVGLSLIQAGADTNAKTTTFIAYQGSFPASLDVDRLPEGYPIGWATHCSRPKIVKFLLSHTADPRMCNKSWPRARSALETAASQLRSECLELMIHAIEYFNLEQGAEKHGGFLVTSLLQQAVYGTSLFDMILYHGPRYQQAMEYTFQCLLPRTSRVASPNGYGGFNQTLLYLAVSLARDELAEYLLKHGADVMKTGENYDEQILQSQDVGAFKTADINRACGIDLRTPLLEAVRWNRPTMVNLLLEHGAHATEASNNPFSGQASTWTALHVLAHAGQNDTRLVQPLLDHGAPLDGFPDEVGKTESPLLVAMQRDLFQLADSFISHGADINLTSMSSGHLSFTNPTTIFGHVIASNARNSISRLRYLLGRTDCLDFIVEPTRQWTALHRAAAAHIDVEFRATDATEAAELDWTDIDWSANREIMNELLRQFDDPEQVGSVEGSMGLTAMHLAVLAGNDGAVKLLLDKGARSDVRSADGKGPTAAEMVFGIQMERLSIIEEGARPGKEEVAALPMRLYGCQSLAYTAAISAVLGQGISPLSDAVQGFAAPAAEYRPKFRYWLPDADVDHDVLKTDIQDLQKLGAGGLEFLPFYNYGFGGVNDSKMETYAFGKPAFRDVLQIALEATKANGLSMDVALGASQGQGVPSKPLTPGLAVQLVYGKVSVKGGEKFDGALPATDINWNENLGYIHPQEKFGGNRLIGVSAAAVASKNASDESNIFVSLHEKSLVDLSNNVKNGKLTWTAPKDYKEYVLFAHYERYTNQRSCDGVPTDVIANGSWVTDHFSAAGAKLASQFWEKNLLSTQIRQLLKDVGKHTWEDSMEIQASLYWSPGFPDRFKSKRGYNVIKYLPLLFHKSTSFTAAQAPYNTTFYLDGTPDDGQSKYLQDYRLTLNDGYQEYLQTFEEWAESLGLSHSCQVGYNIPLDILADVPIVSTPELESLAFKTPDQMSQFVSPAHLGRRNVISTEIGAVPQGAYSLTIPSLVNLFHDAFAGGVNAMMIHGMTYTGEQLGSAWPGFTPFQYIYTELWSPKQPAWKYMGDMMNYTARNQFVLQQGVAKKDLAFYLYKDPFGISDEYNGTDLRASGFTYEYLSPANFGSKVLKVTNKNLDSAGAGYRALVLDQQQFITADASQKLVELADAGLPLVVIGDLPTTAIGTKGKDVVTRNISKLKGPKYSNIVFIKSVDDLLNALDKLSVKPRVLTSSDAAKNLYTVWRSDKSSDYLFFFNKGPSASFEVTAEVEHGKVPYRIDAWTGQQMAMASFKRPSGKISLQVSLKERQTAIVAFTSGKSKTSIVSQSKNVLDASYGSDGKEGISVILGDAKEASLTLSNGQTKKIPAASSSGKKNALNIDISNWNLTLESWVPGPNEAKSASVKKVMKLGTQKTLKPWSEISGAQNISGVGTYTATFRVAQLPSKDSIAVLQFGPLLNTIRAWVNDKQLPAIDIYDAQVDVSDCLVKGSNTIRVEVASTLFNAVKARVDYVKANGGGPAAPILYTSADWQKHGLIGPVSIRSLRKISL</sequence>
<dbReference type="Pfam" id="PF00069">
    <property type="entry name" value="Pkinase"/>
    <property type="match status" value="1"/>
</dbReference>
<dbReference type="SUPFAM" id="SSF48403">
    <property type="entry name" value="Ankyrin repeat"/>
    <property type="match status" value="2"/>
</dbReference>
<dbReference type="PANTHER" id="PTHR36848">
    <property type="entry name" value="DNA-BINDING PROTEIN (PUTATIVE SECRETED PROTEIN)-RELATED"/>
    <property type="match status" value="1"/>
</dbReference>
<dbReference type="Gene3D" id="2.60.120.260">
    <property type="entry name" value="Galactose-binding domain-like"/>
    <property type="match status" value="1"/>
</dbReference>
<evidence type="ECO:0000313" key="5">
    <source>
        <dbReference type="EMBL" id="KAF5659801.1"/>
    </source>
</evidence>
<dbReference type="Pfam" id="PF00023">
    <property type="entry name" value="Ank"/>
    <property type="match status" value="1"/>
</dbReference>
<feature type="repeat" description="ANK" evidence="2">
    <location>
        <begin position="725"/>
        <end position="760"/>
    </location>
</feature>
<dbReference type="SMART" id="SM00248">
    <property type="entry name" value="ANK"/>
    <property type="match status" value="11"/>
</dbReference>
<dbReference type="InterPro" id="IPR036770">
    <property type="entry name" value="Ankyrin_rpt-contain_sf"/>
</dbReference>
<dbReference type="Gene3D" id="1.10.510.10">
    <property type="entry name" value="Transferase(Phosphotransferase) domain 1"/>
    <property type="match status" value="1"/>
</dbReference>
<evidence type="ECO:0000256" key="2">
    <source>
        <dbReference type="PROSITE-ProRule" id="PRU00023"/>
    </source>
</evidence>